<dbReference type="Proteomes" id="UP000014028">
    <property type="component" value="Unassembled WGS sequence"/>
</dbReference>
<dbReference type="PANTHER" id="PTHR46795">
    <property type="entry name" value="ABC TRANSPORTER PERMEASE-RELATED-RELATED"/>
    <property type="match status" value="1"/>
</dbReference>
<comment type="caution">
    <text evidence="2">The sequence shown here is derived from an EMBL/GenBank/DDBJ whole genome shotgun (WGS) entry which is preliminary data.</text>
</comment>
<feature type="transmembrane region" description="Helical" evidence="1">
    <location>
        <begin position="29"/>
        <end position="52"/>
    </location>
</feature>
<name>A0A9W5R2J7_BACCE</name>
<evidence type="ECO:0000313" key="3">
    <source>
        <dbReference type="Proteomes" id="UP000014028"/>
    </source>
</evidence>
<dbReference type="PANTHER" id="PTHR46795:SF3">
    <property type="entry name" value="ABC TRANSPORTER PERMEASE"/>
    <property type="match status" value="1"/>
</dbReference>
<reference evidence="2 3" key="1">
    <citation type="submission" date="2012-12" db="EMBL/GenBank/DDBJ databases">
        <title>The Genome Sequence of Bacillus cereus VD184.</title>
        <authorList>
            <consortium name="The Broad Institute Genome Sequencing Platform"/>
            <consortium name="The Broad Institute Genome Sequencing Center for Infectious Disease"/>
            <person name="Feldgarden M."/>
            <person name="Van der Auwera G.A."/>
            <person name="Mahillon J."/>
            <person name="Duprez V."/>
            <person name="Timmery S."/>
            <person name="Mattelet C."/>
            <person name="Dierick K."/>
            <person name="Sun M."/>
            <person name="Yu Z."/>
            <person name="Zhu L."/>
            <person name="Hu X."/>
            <person name="Shank E.B."/>
            <person name="Swiecicka I."/>
            <person name="Hansen B.M."/>
            <person name="Andrup L."/>
            <person name="Walker B."/>
            <person name="Young S.K."/>
            <person name="Zeng Q."/>
            <person name="Gargeya S."/>
            <person name="Fitzgerald M."/>
            <person name="Haas B."/>
            <person name="Abouelleil A."/>
            <person name="Alvarado L."/>
            <person name="Arachchi H.M."/>
            <person name="Berlin A.M."/>
            <person name="Chapman S.B."/>
            <person name="Dewar J."/>
            <person name="Goldberg J."/>
            <person name="Griggs A."/>
            <person name="Gujja S."/>
            <person name="Hansen M."/>
            <person name="Howarth C."/>
            <person name="Imamovic A."/>
            <person name="Larimer J."/>
            <person name="McCowan C."/>
            <person name="Murphy C."/>
            <person name="Neiman D."/>
            <person name="Pearson M."/>
            <person name="Priest M."/>
            <person name="Roberts A."/>
            <person name="Saif S."/>
            <person name="Shea T."/>
            <person name="Sisk P."/>
            <person name="Sykes S."/>
            <person name="Wortman J."/>
            <person name="Nusbaum C."/>
            <person name="Birren B."/>
        </authorList>
    </citation>
    <scope>NUCLEOTIDE SEQUENCE [LARGE SCALE GENOMIC DNA]</scope>
    <source>
        <strain evidence="2 3">VD184</strain>
    </source>
</reference>
<sequence length="63" mass="7219">MRFIFFIPLVVGIIHTLFALKGLATVIPYEIAVPLLISIGVYSVIYIGYYYLTVRSYFRVVSK</sequence>
<keyword evidence="1" id="KW-1133">Transmembrane helix</keyword>
<dbReference type="EMBL" id="AHFK01000072">
    <property type="protein sequence ID" value="EOQ05601.1"/>
    <property type="molecule type" value="Genomic_DNA"/>
</dbReference>
<organism evidence="2 3">
    <name type="scientific">Bacillus cereus VD184</name>
    <dbReference type="NCBI Taxonomy" id="1053242"/>
    <lineage>
        <taxon>Bacteria</taxon>
        <taxon>Bacillati</taxon>
        <taxon>Bacillota</taxon>
        <taxon>Bacilli</taxon>
        <taxon>Bacillales</taxon>
        <taxon>Bacillaceae</taxon>
        <taxon>Bacillus</taxon>
        <taxon>Bacillus cereus group</taxon>
    </lineage>
</organism>
<evidence type="ECO:0008006" key="4">
    <source>
        <dbReference type="Google" id="ProtNLM"/>
    </source>
</evidence>
<dbReference type="InterPro" id="IPR052536">
    <property type="entry name" value="ABC-4_Integral_Memb_Prot"/>
</dbReference>
<accession>A0A9W5R2J7</accession>
<keyword evidence="1" id="KW-0472">Membrane</keyword>
<proteinExistence type="predicted"/>
<keyword evidence="1" id="KW-0812">Transmembrane</keyword>
<dbReference type="AlphaFoldDB" id="A0A9W5R2J7"/>
<gene>
    <name evidence="2" type="ORF">IKC_01421</name>
</gene>
<evidence type="ECO:0000313" key="2">
    <source>
        <dbReference type="EMBL" id="EOQ05601.1"/>
    </source>
</evidence>
<evidence type="ECO:0000256" key="1">
    <source>
        <dbReference type="SAM" id="Phobius"/>
    </source>
</evidence>
<protein>
    <recommendedName>
        <fullName evidence="4">ABC transporter permease</fullName>
    </recommendedName>
</protein>